<evidence type="ECO:0000313" key="8">
    <source>
        <dbReference type="Proteomes" id="UP000309038"/>
    </source>
</evidence>
<feature type="domain" description="Cwf19-like protein C-terminal" evidence="5">
    <location>
        <begin position="603"/>
        <end position="651"/>
    </location>
</feature>
<feature type="compositionally biased region" description="Basic and acidic residues" evidence="3">
    <location>
        <begin position="251"/>
        <end position="265"/>
    </location>
</feature>
<evidence type="ECO:0008006" key="9">
    <source>
        <dbReference type="Google" id="ProtNLM"/>
    </source>
</evidence>
<evidence type="ECO:0000256" key="3">
    <source>
        <dbReference type="SAM" id="MobiDB-lite"/>
    </source>
</evidence>
<dbReference type="GO" id="GO:0046872">
    <property type="term" value="F:metal ion binding"/>
    <property type="evidence" value="ECO:0007669"/>
    <property type="project" value="UniProtKB-KW"/>
</dbReference>
<feature type="compositionally biased region" description="Basic and acidic residues" evidence="3">
    <location>
        <begin position="273"/>
        <end position="285"/>
    </location>
</feature>
<feature type="domain" description="HpcH/HpaI aldolase/citrate lyase" evidence="4">
    <location>
        <begin position="748"/>
        <end position="896"/>
    </location>
</feature>
<evidence type="ECO:0000259" key="4">
    <source>
        <dbReference type="Pfam" id="PF03328"/>
    </source>
</evidence>
<dbReference type="Gene3D" id="3.30.428.10">
    <property type="entry name" value="HIT-like"/>
    <property type="match status" value="1"/>
</dbReference>
<feature type="region of interest" description="Disordered" evidence="3">
    <location>
        <begin position="366"/>
        <end position="388"/>
    </location>
</feature>
<dbReference type="Pfam" id="PF04677">
    <property type="entry name" value="CwfJ_C_1"/>
    <property type="match status" value="1"/>
</dbReference>
<dbReference type="InterPro" id="IPR036265">
    <property type="entry name" value="HIT-like_sf"/>
</dbReference>
<dbReference type="InterPro" id="IPR040442">
    <property type="entry name" value="Pyrv_kinase-like_dom_sf"/>
</dbReference>
<feature type="region of interest" description="Disordered" evidence="3">
    <location>
        <begin position="1"/>
        <end position="192"/>
    </location>
</feature>
<feature type="domain" description="Cwf19-like C-terminal" evidence="6">
    <location>
        <begin position="470"/>
        <end position="594"/>
    </location>
</feature>
<dbReference type="Pfam" id="PF03328">
    <property type="entry name" value="HpcH_HpaI"/>
    <property type="match status" value="2"/>
</dbReference>
<dbReference type="SUPFAM" id="SSF51621">
    <property type="entry name" value="Phosphoenolpyruvate/pyruvate domain"/>
    <property type="match status" value="1"/>
</dbReference>
<evidence type="ECO:0000256" key="2">
    <source>
        <dbReference type="ARBA" id="ARBA00022723"/>
    </source>
</evidence>
<feature type="region of interest" description="Disordered" evidence="3">
    <location>
        <begin position="651"/>
        <end position="689"/>
    </location>
</feature>
<dbReference type="AlphaFoldDB" id="A0A4S4KJE0"/>
<feature type="compositionally biased region" description="Basic and acidic residues" evidence="3">
    <location>
        <begin position="28"/>
        <end position="49"/>
    </location>
</feature>
<comment type="similarity">
    <text evidence="1">Belongs to the CWF19 family.</text>
</comment>
<evidence type="ECO:0000259" key="6">
    <source>
        <dbReference type="Pfam" id="PF04677"/>
    </source>
</evidence>
<dbReference type="GO" id="GO:0071014">
    <property type="term" value="C:post-mRNA release spliceosomal complex"/>
    <property type="evidence" value="ECO:0007669"/>
    <property type="project" value="TreeGrafter"/>
</dbReference>
<proteinExistence type="inferred from homology"/>
<feature type="compositionally biased region" description="Basic and acidic residues" evidence="3">
    <location>
        <begin position="58"/>
        <end position="71"/>
    </location>
</feature>
<dbReference type="InterPro" id="IPR005000">
    <property type="entry name" value="Aldolase/citrate-lyase_domain"/>
</dbReference>
<dbReference type="Proteomes" id="UP000309038">
    <property type="component" value="Unassembled WGS sequence"/>
</dbReference>
<dbReference type="PANTHER" id="PTHR12072">
    <property type="entry name" value="CWF19, CELL CYCLE CONTROL PROTEIN"/>
    <property type="match status" value="1"/>
</dbReference>
<dbReference type="GO" id="GO:0000398">
    <property type="term" value="P:mRNA splicing, via spliceosome"/>
    <property type="evidence" value="ECO:0007669"/>
    <property type="project" value="TreeGrafter"/>
</dbReference>
<feature type="compositionally biased region" description="Basic and acidic residues" evidence="3">
    <location>
        <begin position="173"/>
        <end position="192"/>
    </location>
</feature>
<name>A0A4S4KJE0_9APHY</name>
<feature type="region of interest" description="Disordered" evidence="3">
    <location>
        <begin position="251"/>
        <end position="323"/>
    </location>
</feature>
<keyword evidence="8" id="KW-1185">Reference proteome</keyword>
<evidence type="ECO:0000313" key="7">
    <source>
        <dbReference type="EMBL" id="THG97787.1"/>
    </source>
</evidence>
<dbReference type="InterPro" id="IPR006767">
    <property type="entry name" value="Cwf19-like_C_dom-2"/>
</dbReference>
<dbReference type="EMBL" id="SGPJ01000149">
    <property type="protein sequence ID" value="THG97787.1"/>
    <property type="molecule type" value="Genomic_DNA"/>
</dbReference>
<feature type="compositionally biased region" description="Low complexity" evidence="3">
    <location>
        <begin position="290"/>
        <end position="301"/>
    </location>
</feature>
<feature type="domain" description="HpcH/HpaI aldolase/citrate lyase" evidence="4">
    <location>
        <begin position="693"/>
        <end position="744"/>
    </location>
</feature>
<dbReference type="Gene3D" id="3.20.20.60">
    <property type="entry name" value="Phosphoenolpyruvate-binding domains"/>
    <property type="match status" value="2"/>
</dbReference>
<organism evidence="7 8">
    <name type="scientific">Hermanssonia centrifuga</name>
    <dbReference type="NCBI Taxonomy" id="98765"/>
    <lineage>
        <taxon>Eukaryota</taxon>
        <taxon>Fungi</taxon>
        <taxon>Dikarya</taxon>
        <taxon>Basidiomycota</taxon>
        <taxon>Agaricomycotina</taxon>
        <taxon>Agaricomycetes</taxon>
        <taxon>Polyporales</taxon>
        <taxon>Meruliaceae</taxon>
        <taxon>Hermanssonia</taxon>
    </lineage>
</organism>
<comment type="caution">
    <text evidence="7">The sequence shown here is derived from an EMBL/GenBank/DDBJ whole genome shotgun (WGS) entry which is preliminary data.</text>
</comment>
<dbReference type="InterPro" id="IPR040194">
    <property type="entry name" value="Cwf19-like"/>
</dbReference>
<evidence type="ECO:0000256" key="1">
    <source>
        <dbReference type="ARBA" id="ARBA00006795"/>
    </source>
</evidence>
<protein>
    <recommendedName>
        <fullName evidence="9">Pre-mRNA-splicing factor cwf19</fullName>
    </recommendedName>
</protein>
<dbReference type="GO" id="GO:0003824">
    <property type="term" value="F:catalytic activity"/>
    <property type="evidence" value="ECO:0007669"/>
    <property type="project" value="InterPro"/>
</dbReference>
<dbReference type="InterPro" id="IPR006768">
    <property type="entry name" value="Cwf19-like_C_dom-1"/>
</dbReference>
<gene>
    <name evidence="7" type="ORF">EW026_g4275</name>
</gene>
<sequence>MGHDDHISKHKRSQDKGDREHRKKRHKSDKDGHNSKGKKDDVNRAHIVDEDVSGDDMWIEKNIDMDGERPLATDIPTAHSLSLTSRATSLPTDPSLPPPVASETRVQRDDWMLEPTTTPPIRDIAQPKRTGIPEVEDSLTDGYGEPSHDVRSASGGVDFFSSLGTERKRKPPPKLEEPKISHRELNVGLREGKTLDEYAAPVPKTITPGGPGSQWRMMKLRRVYETAEEEGKLVEEVALDRFGSMEAFEDAKEERRILDEREGRRASRGGKGKGRESEFGEKRFMFTDIGASGASSRSSSFRRPDVGDSAPSTPSPADNRLSRALEKEYESEVRRMNGETVEDGKETQVEMIRTLDARGRLYDVGQANDDQPLLPGNRKPKEKVETRDPKTGELLRINADDDKITLGEMLRQERFNAGSADQKNMDAEFARSIATDAGFVNDLDYMDDNAEKLGRKKMRSDAMKRQFAINDYKRTQKVLATCSFCYGEDDSPPKAPVIAMGTRAYLSCTQYEDLVDGHCLIAPIQHHLNMLEADDDVWDEVRNFMKCLMRMFADEDKGVVFYETVITLKHQKHTFIECVPLPWAQFEDIPGYFRESILMSETEWSQHKKLIDFSSRPGGFRRAMVPNLPYFMVQFDYKGENGYGHVIEGTSEAAGDDDGAMDEGEKGGGEFPRLRSYSTPPPDNADSLPSLKRSYLYVPASSDRMLEKSLTSPSDVIIYDLEDSVPPSVLDKESARNRLKDFLHADAVRTLVLPKIHSIQELNVVSRQIYAHLQSNAVSNQRQKPLQLVASIESAKAVVNIGEIAAWQSEFGPLLGGNLVALLFAAEDYCADTSTIRTSNRLELLYTRSQIAITAKAFGLDAIDMVCVNYKDLDYLKDECADGRRLGFTGKQAIHPSQVEVIQSTFVPSSKEILRAARILRRMEIAHNEQRGAAGLETEDGGKEMIDAPMIKQAESTIRVAMAAGIDIPNVD</sequence>
<evidence type="ECO:0000259" key="5">
    <source>
        <dbReference type="Pfam" id="PF04676"/>
    </source>
</evidence>
<dbReference type="InterPro" id="IPR015813">
    <property type="entry name" value="Pyrv/PenolPyrv_kinase-like_dom"/>
</dbReference>
<keyword evidence="2" id="KW-0479">Metal-binding</keyword>
<accession>A0A4S4KJE0</accession>
<dbReference type="Pfam" id="PF04676">
    <property type="entry name" value="CwfJ_C_2"/>
    <property type="match status" value="1"/>
</dbReference>
<dbReference type="PANTHER" id="PTHR12072:SF5">
    <property type="entry name" value="CWF19-LIKE PROTEIN 2"/>
    <property type="match status" value="1"/>
</dbReference>
<dbReference type="SUPFAM" id="SSF54197">
    <property type="entry name" value="HIT-like"/>
    <property type="match status" value="1"/>
</dbReference>
<reference evidence="7 8" key="1">
    <citation type="submission" date="2019-02" db="EMBL/GenBank/DDBJ databases">
        <title>Genome sequencing of the rare red list fungi Phlebia centrifuga.</title>
        <authorList>
            <person name="Buettner E."/>
            <person name="Kellner H."/>
        </authorList>
    </citation>
    <scope>NUCLEOTIDE SEQUENCE [LARGE SCALE GENOMIC DNA]</scope>
    <source>
        <strain evidence="7 8">DSM 108282</strain>
    </source>
</reference>